<gene>
    <name evidence="2" type="ORF">GCM10009750_35950</name>
</gene>
<dbReference type="Pfam" id="PF05368">
    <property type="entry name" value="NmrA"/>
    <property type="match status" value="1"/>
</dbReference>
<dbReference type="InterPro" id="IPR008030">
    <property type="entry name" value="NmrA-like"/>
</dbReference>
<evidence type="ECO:0000313" key="3">
    <source>
        <dbReference type="Proteomes" id="UP001501746"/>
    </source>
</evidence>
<dbReference type="Gene3D" id="3.40.50.720">
    <property type="entry name" value="NAD(P)-binding Rossmann-like Domain"/>
    <property type="match status" value="1"/>
</dbReference>
<dbReference type="RefSeq" id="WP_157428502.1">
    <property type="nucleotide sequence ID" value="NZ_BAAANK010000012.1"/>
</dbReference>
<dbReference type="PANTHER" id="PTHR43162">
    <property type="match status" value="1"/>
</dbReference>
<dbReference type="Gene3D" id="3.90.25.10">
    <property type="entry name" value="UDP-galactose 4-epimerase, domain 1"/>
    <property type="match status" value="1"/>
</dbReference>
<keyword evidence="3" id="KW-1185">Reference proteome</keyword>
<comment type="caution">
    <text evidence="2">The sequence shown here is derived from an EMBL/GenBank/DDBJ whole genome shotgun (WGS) entry which is preliminary data.</text>
</comment>
<dbReference type="EMBL" id="BAAANK010000012">
    <property type="protein sequence ID" value="GAA1846367.1"/>
    <property type="molecule type" value="Genomic_DNA"/>
</dbReference>
<protein>
    <submittedName>
        <fullName evidence="2">SDR family oxidoreductase</fullName>
    </submittedName>
</protein>
<dbReference type="InterPro" id="IPR051604">
    <property type="entry name" value="Ergot_Alk_Oxidoreductase"/>
</dbReference>
<dbReference type="PANTHER" id="PTHR43162:SF1">
    <property type="entry name" value="PRESTALK A DIFFERENTIATION PROTEIN A"/>
    <property type="match status" value="1"/>
</dbReference>
<organism evidence="2 3">
    <name type="scientific">Agromyces salentinus</name>
    <dbReference type="NCBI Taxonomy" id="269421"/>
    <lineage>
        <taxon>Bacteria</taxon>
        <taxon>Bacillati</taxon>
        <taxon>Actinomycetota</taxon>
        <taxon>Actinomycetes</taxon>
        <taxon>Micrococcales</taxon>
        <taxon>Microbacteriaceae</taxon>
        <taxon>Agromyces</taxon>
    </lineage>
</organism>
<dbReference type="SUPFAM" id="SSF51735">
    <property type="entry name" value="NAD(P)-binding Rossmann-fold domains"/>
    <property type="match status" value="1"/>
</dbReference>
<dbReference type="Proteomes" id="UP001501746">
    <property type="component" value="Unassembled WGS sequence"/>
</dbReference>
<dbReference type="InterPro" id="IPR036291">
    <property type="entry name" value="NAD(P)-bd_dom_sf"/>
</dbReference>
<evidence type="ECO:0000313" key="2">
    <source>
        <dbReference type="EMBL" id="GAA1846367.1"/>
    </source>
</evidence>
<reference evidence="2 3" key="1">
    <citation type="journal article" date="2019" name="Int. J. Syst. Evol. Microbiol.">
        <title>The Global Catalogue of Microorganisms (GCM) 10K type strain sequencing project: providing services to taxonomists for standard genome sequencing and annotation.</title>
        <authorList>
            <consortium name="The Broad Institute Genomics Platform"/>
            <consortium name="The Broad Institute Genome Sequencing Center for Infectious Disease"/>
            <person name="Wu L."/>
            <person name="Ma J."/>
        </authorList>
    </citation>
    <scope>NUCLEOTIDE SEQUENCE [LARGE SCALE GENOMIC DNA]</scope>
    <source>
        <strain evidence="2 3">JCM 14323</strain>
    </source>
</reference>
<feature type="domain" description="NmrA-like" evidence="1">
    <location>
        <begin position="6"/>
        <end position="231"/>
    </location>
</feature>
<name>A0ABN2N1C0_9MICO</name>
<accession>A0ABN2N1C0</accession>
<dbReference type="CDD" id="cd05269">
    <property type="entry name" value="TMR_SDR_a"/>
    <property type="match status" value="1"/>
</dbReference>
<proteinExistence type="predicted"/>
<sequence length="299" mass="33260">MDHPAVFVTGATGIVGSAVVEQLLAHGHPVVAAIRSESDAARLPTGAIARPFEFGGSDADLDAALDGCDRLFLMRPPAIEDVSTYLFPLIDAANRRGIRQIVFLSLQGVQGNRRTPHFAVERHLKTTDAPYTSLRPNFFMQNLSTTYRDDIRGHDEIYLPAGRALTALIDARDIGRVAAVVFSEPGHLRKAYTLSGEQTLGYKKVARILSDVIGRSIRYARPTEKEYLARLAEQGRPADYIDVQKMIYRVVRFNISAIPNRTVRKLTGTPATSFRQFALDHRTVWERQDLERETSAQDA</sequence>
<evidence type="ECO:0000259" key="1">
    <source>
        <dbReference type="Pfam" id="PF05368"/>
    </source>
</evidence>